<evidence type="ECO:0000256" key="3">
    <source>
        <dbReference type="ARBA" id="ARBA00022741"/>
    </source>
</evidence>
<dbReference type="SUPFAM" id="SSF56024">
    <property type="entry name" value="Phospholipase D/nuclease"/>
    <property type="match status" value="2"/>
</dbReference>
<comment type="function">
    <text evidence="6 7">Catalyzes the reversible transfer of the terminal phosphate of ATP to form a long-chain polyphosphate (polyP).</text>
</comment>
<dbReference type="InterPro" id="IPR025200">
    <property type="entry name" value="PPK_C_dom2"/>
</dbReference>
<dbReference type="InterPro" id="IPR003414">
    <property type="entry name" value="PP_kinase"/>
</dbReference>
<dbReference type="InterPro" id="IPR036832">
    <property type="entry name" value="PPK_N_dom_sf"/>
</dbReference>
<proteinExistence type="inferred from homology"/>
<dbReference type="NCBIfam" id="TIGR03705">
    <property type="entry name" value="poly_P_kin"/>
    <property type="match status" value="1"/>
</dbReference>
<keyword evidence="1 6" id="KW-0597">Phosphoprotein</keyword>
<dbReference type="InterPro" id="IPR024953">
    <property type="entry name" value="PP_kinase_middle"/>
</dbReference>
<dbReference type="PANTHER" id="PTHR30218:SF0">
    <property type="entry name" value="POLYPHOSPHATE KINASE"/>
    <property type="match status" value="1"/>
</dbReference>
<dbReference type="EC" id="2.7.4.1" evidence="6 7"/>
<dbReference type="NCBIfam" id="NF003921">
    <property type="entry name" value="PRK05443.2-2"/>
    <property type="match status" value="1"/>
</dbReference>
<evidence type="ECO:0000259" key="8">
    <source>
        <dbReference type="Pfam" id="PF02503"/>
    </source>
</evidence>
<dbReference type="Gene3D" id="3.30.870.10">
    <property type="entry name" value="Endonuclease Chain A"/>
    <property type="match status" value="2"/>
</dbReference>
<dbReference type="AlphaFoldDB" id="A0A1H9HKY4"/>
<keyword evidence="4 6" id="KW-0418">Kinase</keyword>
<dbReference type="OrthoDB" id="9761456at2"/>
<dbReference type="CDD" id="cd09168">
    <property type="entry name" value="PLDc_PaPPK1_C2_like"/>
    <property type="match status" value="1"/>
</dbReference>
<evidence type="ECO:0000313" key="12">
    <source>
        <dbReference type="EMBL" id="SEQ62958.1"/>
    </source>
</evidence>
<dbReference type="InterPro" id="IPR036830">
    <property type="entry name" value="PP_kinase_middle_dom_sf"/>
</dbReference>
<dbReference type="Gene3D" id="1.20.58.310">
    <property type="entry name" value="Polyphosphate kinase N-terminal domain"/>
    <property type="match status" value="1"/>
</dbReference>
<dbReference type="InterPro" id="IPR041108">
    <property type="entry name" value="PP_kinase_C_1"/>
</dbReference>
<evidence type="ECO:0000259" key="11">
    <source>
        <dbReference type="Pfam" id="PF17941"/>
    </source>
</evidence>
<dbReference type="Pfam" id="PF17941">
    <property type="entry name" value="PP_kinase_C_1"/>
    <property type="match status" value="1"/>
</dbReference>
<organism evidence="12 13">
    <name type="scientific">Treponema bryantii</name>
    <dbReference type="NCBI Taxonomy" id="163"/>
    <lineage>
        <taxon>Bacteria</taxon>
        <taxon>Pseudomonadati</taxon>
        <taxon>Spirochaetota</taxon>
        <taxon>Spirochaetia</taxon>
        <taxon>Spirochaetales</taxon>
        <taxon>Treponemataceae</taxon>
        <taxon>Treponema</taxon>
    </lineage>
</organism>
<dbReference type="STRING" id="163.SAMN04487775_101478"/>
<dbReference type="PIRSF" id="PIRSF015589">
    <property type="entry name" value="PP_kinase"/>
    <property type="match status" value="1"/>
</dbReference>
<evidence type="ECO:0000256" key="7">
    <source>
        <dbReference type="RuleBase" id="RU003800"/>
    </source>
</evidence>
<dbReference type="GO" id="GO:0006799">
    <property type="term" value="P:polyphosphate biosynthetic process"/>
    <property type="evidence" value="ECO:0007669"/>
    <property type="project" value="UniProtKB-UniRule"/>
</dbReference>
<comment type="PTM">
    <text evidence="6 7">An intermediate of this reaction is the autophosphorylated ppk in which a phosphate is covalently linked to a histidine residue through a N-P bond.</text>
</comment>
<feature type="binding site" evidence="6">
    <location>
        <position position="569"/>
    </location>
    <ligand>
        <name>ATP</name>
        <dbReference type="ChEBI" id="CHEBI:30616"/>
    </ligand>
</feature>
<dbReference type="EMBL" id="FOFU01000007">
    <property type="protein sequence ID" value="SEQ62958.1"/>
    <property type="molecule type" value="Genomic_DNA"/>
</dbReference>
<name>A0A1H9HKY4_9SPIR</name>
<dbReference type="GO" id="GO:0008976">
    <property type="term" value="F:polyphosphate kinase activity"/>
    <property type="evidence" value="ECO:0007669"/>
    <property type="project" value="UniProtKB-UniRule"/>
</dbReference>
<keyword evidence="13" id="KW-1185">Reference proteome</keyword>
<evidence type="ECO:0000256" key="1">
    <source>
        <dbReference type="ARBA" id="ARBA00022553"/>
    </source>
</evidence>
<evidence type="ECO:0000256" key="4">
    <source>
        <dbReference type="ARBA" id="ARBA00022777"/>
    </source>
</evidence>
<keyword evidence="3 6" id="KW-0547">Nucleotide-binding</keyword>
<feature type="binding site" evidence="6">
    <location>
        <position position="473"/>
    </location>
    <ligand>
        <name>ATP</name>
        <dbReference type="ChEBI" id="CHEBI:30616"/>
    </ligand>
</feature>
<evidence type="ECO:0000313" key="13">
    <source>
        <dbReference type="Proteomes" id="UP000182360"/>
    </source>
</evidence>
<keyword evidence="6" id="KW-0460">Magnesium</keyword>
<protein>
    <recommendedName>
        <fullName evidence="6 7">Polyphosphate kinase</fullName>
        <ecNumber evidence="6 7">2.7.4.1</ecNumber>
    </recommendedName>
    <alternativeName>
        <fullName evidence="6">ATP-polyphosphate phosphotransferase</fullName>
    </alternativeName>
    <alternativeName>
        <fullName evidence="6">Polyphosphoric acid kinase</fullName>
    </alternativeName>
</protein>
<gene>
    <name evidence="6" type="primary">ppk</name>
    <name evidence="12" type="ORF">SAMN04487977_10750</name>
</gene>
<dbReference type="HAMAP" id="MF_00347">
    <property type="entry name" value="Polyphosphate_kinase"/>
    <property type="match status" value="1"/>
</dbReference>
<keyword evidence="5 6" id="KW-0067">ATP-binding</keyword>
<dbReference type="Proteomes" id="UP000182360">
    <property type="component" value="Unassembled WGS sequence"/>
</dbReference>
<evidence type="ECO:0000256" key="5">
    <source>
        <dbReference type="ARBA" id="ARBA00022840"/>
    </source>
</evidence>
<comment type="catalytic activity">
    <reaction evidence="6 7">
        <text>[phosphate](n) + ATP = [phosphate](n+1) + ADP</text>
        <dbReference type="Rhea" id="RHEA:19573"/>
        <dbReference type="Rhea" id="RHEA-COMP:9859"/>
        <dbReference type="Rhea" id="RHEA-COMP:14280"/>
        <dbReference type="ChEBI" id="CHEBI:16838"/>
        <dbReference type="ChEBI" id="CHEBI:30616"/>
        <dbReference type="ChEBI" id="CHEBI:456216"/>
        <dbReference type="EC" id="2.7.4.1"/>
    </reaction>
</comment>
<accession>A0A1H9HKY4</accession>
<evidence type="ECO:0000259" key="9">
    <source>
        <dbReference type="Pfam" id="PF13089"/>
    </source>
</evidence>
<dbReference type="InterPro" id="IPR025198">
    <property type="entry name" value="PPK_N_dom"/>
</dbReference>
<evidence type="ECO:0000256" key="6">
    <source>
        <dbReference type="HAMAP-Rule" id="MF_00347"/>
    </source>
</evidence>
<dbReference type="NCBIfam" id="NF003918">
    <property type="entry name" value="PRK05443.1-2"/>
    <property type="match status" value="1"/>
</dbReference>
<sequence length="707" mass="80920">MQERYFNRELSWLEFNARVLFQGLNKELPLLERLQFLSIVTSNFDEFFQVRVASIKRLIMENSNQTDASGLSPHMVYTSISARAHQIMRTQQECLMSDILPALAEKGLIYVTPMQYTQQQIEYLSGVFNSEIFPLLTPLRTDVEAFPHIKNLTTYAAFLLAPIKGIKVGSEALKGSDDLPRIAFVEIPDGISNIYWLPGGDSNSRQFALLQDIVAQYGTKLFPGFDVEETLLFKVTRDADFAVDEDAGKNFIHAMEDVLIQRKSSFPVQMTCNSSSQKIIRFLMEKLELKEDDVYRVNQIINPADLMELRDADEAPALSFERWEHFYPAGLPEEEPYWDSLKMHDRILHVPYESYDPVVKFLSDAADDDDVLAIKMTLYRTGRDSPIIDALERAAQRGKQVVVLVELKARFDEERNIAWANELEQAGVTVIYGLVNLKVHAKILMVIRRESDTIRRYVHLATGNYNTKTAKLYSDISLFTANLQIANDATQFFNLVTGYSTLQNMNCLSMAPVTMKSRIIAMINREIERSTAENPGLIIAKMNSLTHEEVISALYKASQAGVKVLLNIRGICMLVPGVEGLSENIRVVSIVDRYLEHARIFYFQNGGTPELYCSSADWMNRNLDRRIELMFPILDKVAFEDIKSILDTYFADNTTAMELQSNGSWEPVVRGKKDEVIRAQEVLYKKYRQLEEKKPKSEETRFEVRRK</sequence>
<comment type="similarity">
    <text evidence="6 7">Belongs to the polyphosphate kinase 1 (PPK1) family.</text>
</comment>
<dbReference type="GO" id="GO:0005524">
    <property type="term" value="F:ATP binding"/>
    <property type="evidence" value="ECO:0007669"/>
    <property type="project" value="UniProtKB-KW"/>
</dbReference>
<keyword evidence="2 6" id="KW-0808">Transferase</keyword>
<feature type="binding site" evidence="6">
    <location>
        <position position="43"/>
    </location>
    <ligand>
        <name>ATP</name>
        <dbReference type="ChEBI" id="CHEBI:30616"/>
    </ligand>
</feature>
<feature type="domain" description="Polyphosphate kinase middle" evidence="8">
    <location>
        <begin position="120"/>
        <end position="309"/>
    </location>
</feature>
<dbReference type="Pfam" id="PF13090">
    <property type="entry name" value="PP_kinase_C"/>
    <property type="match status" value="1"/>
</dbReference>
<dbReference type="GO" id="GO:0009358">
    <property type="term" value="C:polyphosphate kinase complex"/>
    <property type="evidence" value="ECO:0007669"/>
    <property type="project" value="InterPro"/>
</dbReference>
<reference evidence="12 13" key="1">
    <citation type="submission" date="2016-10" db="EMBL/GenBank/DDBJ databases">
        <authorList>
            <person name="de Groot N.N."/>
        </authorList>
    </citation>
    <scope>NUCLEOTIDE SEQUENCE [LARGE SCALE GENOMIC DNA]</scope>
    <source>
        <strain evidence="12 13">B25</strain>
    </source>
</reference>
<dbReference type="SUPFAM" id="SSF140356">
    <property type="entry name" value="PPK N-terminal domain-like"/>
    <property type="match status" value="1"/>
</dbReference>
<feature type="binding site" evidence="6">
    <location>
        <position position="410"/>
    </location>
    <ligand>
        <name>Mg(2+)</name>
        <dbReference type="ChEBI" id="CHEBI:18420"/>
    </ligand>
</feature>
<feature type="active site" description="Phosphohistidine intermediate" evidence="6">
    <location>
        <position position="440"/>
    </location>
</feature>
<dbReference type="RefSeq" id="WP_074644377.1">
    <property type="nucleotide sequence ID" value="NZ_FOFU01000007.1"/>
</dbReference>
<feature type="domain" description="Polyphosphate kinase C-terminal" evidence="11">
    <location>
        <begin position="338"/>
        <end position="500"/>
    </location>
</feature>
<comment type="cofactor">
    <cofactor evidence="6">
        <name>Mg(2+)</name>
        <dbReference type="ChEBI" id="CHEBI:18420"/>
    </cofactor>
</comment>
<evidence type="ECO:0000256" key="2">
    <source>
        <dbReference type="ARBA" id="ARBA00022679"/>
    </source>
</evidence>
<dbReference type="Pfam" id="PF02503">
    <property type="entry name" value="PP_kinase"/>
    <property type="match status" value="1"/>
</dbReference>
<dbReference type="Pfam" id="PF13089">
    <property type="entry name" value="PP_kinase_N"/>
    <property type="match status" value="1"/>
</dbReference>
<dbReference type="GO" id="GO:0046872">
    <property type="term" value="F:metal ion binding"/>
    <property type="evidence" value="ECO:0007669"/>
    <property type="project" value="UniProtKB-KW"/>
</dbReference>
<feature type="binding site" evidence="6">
    <location>
        <position position="380"/>
    </location>
    <ligand>
        <name>Mg(2+)</name>
        <dbReference type="ChEBI" id="CHEBI:18420"/>
    </ligand>
</feature>
<feature type="domain" description="Polyphosphate kinase N-terminal" evidence="9">
    <location>
        <begin position="5"/>
        <end position="108"/>
    </location>
</feature>
<feature type="domain" description="Polyphosphate kinase C-terminal" evidence="10">
    <location>
        <begin position="508"/>
        <end position="680"/>
    </location>
</feature>
<dbReference type="Gene3D" id="3.30.1840.10">
    <property type="entry name" value="Polyphosphate kinase middle domain"/>
    <property type="match status" value="1"/>
</dbReference>
<evidence type="ECO:0000259" key="10">
    <source>
        <dbReference type="Pfam" id="PF13090"/>
    </source>
</evidence>
<dbReference type="NCBIfam" id="NF003917">
    <property type="entry name" value="PRK05443.1-1"/>
    <property type="match status" value="1"/>
</dbReference>
<dbReference type="PANTHER" id="PTHR30218">
    <property type="entry name" value="POLYPHOSPHATE KINASE"/>
    <property type="match status" value="1"/>
</dbReference>
<feature type="binding site" evidence="6">
    <location>
        <position position="597"/>
    </location>
    <ligand>
        <name>ATP</name>
        <dbReference type="ChEBI" id="CHEBI:30616"/>
    </ligand>
</feature>
<dbReference type="SUPFAM" id="SSF143724">
    <property type="entry name" value="PHP14-like"/>
    <property type="match status" value="1"/>
</dbReference>
<keyword evidence="6" id="KW-0479">Metal-binding</keyword>